<comment type="similarity">
    <text evidence="1">Belongs to the DCC1 family.</text>
</comment>
<protein>
    <recommendedName>
        <fullName evidence="2">Sister chromatid cohesion protein DCC1</fullName>
    </recommendedName>
</protein>
<reference evidence="6" key="1">
    <citation type="submission" date="2015-08" db="UniProtKB">
        <authorList>
            <consortium name="WormBaseParasite"/>
        </authorList>
    </citation>
    <scope>IDENTIFICATION</scope>
</reference>
<dbReference type="GO" id="GO:0000775">
    <property type="term" value="C:chromosome, centromeric region"/>
    <property type="evidence" value="ECO:0007669"/>
    <property type="project" value="TreeGrafter"/>
</dbReference>
<feature type="compositionally biased region" description="Low complexity" evidence="4">
    <location>
        <begin position="23"/>
        <end position="42"/>
    </location>
</feature>
<dbReference type="WBParaSite" id="TCONS_00002409.p1">
    <property type="protein sequence ID" value="TCONS_00002409.p1"/>
    <property type="gene ID" value="XLOC_002260"/>
</dbReference>
<dbReference type="PANTHER" id="PTHR13395:SF6">
    <property type="entry name" value="SISTER CHROMATID COHESION PROTEIN DCC1"/>
    <property type="match status" value="1"/>
</dbReference>
<organism evidence="6">
    <name type="scientific">Strongyloides stercoralis</name>
    <name type="common">Threadworm</name>
    <dbReference type="NCBI Taxonomy" id="6248"/>
    <lineage>
        <taxon>Eukaryota</taxon>
        <taxon>Metazoa</taxon>
        <taxon>Ecdysozoa</taxon>
        <taxon>Nematoda</taxon>
        <taxon>Chromadorea</taxon>
        <taxon>Rhabditida</taxon>
        <taxon>Tylenchina</taxon>
        <taxon>Panagrolaimomorpha</taxon>
        <taxon>Strongyloidoidea</taxon>
        <taxon>Strongyloididae</taxon>
        <taxon>Strongyloides</taxon>
    </lineage>
</organism>
<keyword evidence="3" id="KW-0235">DNA replication</keyword>
<evidence type="ECO:0000313" key="6">
    <source>
        <dbReference type="WBParaSite" id="SSTP_0001175500.1"/>
    </source>
</evidence>
<accession>A0A0K0EQM5</accession>
<dbReference type="AlphaFoldDB" id="A0A0K0EQM5"/>
<dbReference type="GO" id="GO:0031390">
    <property type="term" value="C:Ctf18 RFC-like complex"/>
    <property type="evidence" value="ECO:0007669"/>
    <property type="project" value="InterPro"/>
</dbReference>
<dbReference type="PANTHER" id="PTHR13395">
    <property type="entry name" value="SISTER CHROMATID COHESION PROTEIN DCC1-RELATED"/>
    <property type="match status" value="1"/>
</dbReference>
<feature type="region of interest" description="Disordered" evidence="4">
    <location>
        <begin position="1"/>
        <end position="42"/>
    </location>
</feature>
<dbReference type="GO" id="GO:0000785">
    <property type="term" value="C:chromatin"/>
    <property type="evidence" value="ECO:0007669"/>
    <property type="project" value="TreeGrafter"/>
</dbReference>
<evidence type="ECO:0000256" key="4">
    <source>
        <dbReference type="SAM" id="MobiDB-lite"/>
    </source>
</evidence>
<evidence type="ECO:0000256" key="3">
    <source>
        <dbReference type="ARBA" id="ARBA00022705"/>
    </source>
</evidence>
<dbReference type="STRING" id="6248.A0A0K0EQM5"/>
<keyword evidence="5" id="KW-1185">Reference proteome</keyword>
<dbReference type="InterPro" id="IPR019128">
    <property type="entry name" value="Dcc1"/>
</dbReference>
<evidence type="ECO:0000313" key="5">
    <source>
        <dbReference type="Proteomes" id="UP000035681"/>
    </source>
</evidence>
<dbReference type="WBParaSite" id="SSTP_0001175500.1">
    <property type="protein sequence ID" value="SSTP_0001175500.1"/>
    <property type="gene ID" value="SSTP_0001175500"/>
</dbReference>
<evidence type="ECO:0000256" key="2">
    <source>
        <dbReference type="ARBA" id="ARBA00017682"/>
    </source>
</evidence>
<dbReference type="GO" id="GO:0006260">
    <property type="term" value="P:DNA replication"/>
    <property type="evidence" value="ECO:0007669"/>
    <property type="project" value="UniProtKB-KW"/>
</dbReference>
<dbReference type="GO" id="GO:0034088">
    <property type="term" value="P:maintenance of mitotic sister chromatid cohesion"/>
    <property type="evidence" value="ECO:0007669"/>
    <property type="project" value="TreeGrafter"/>
</dbReference>
<name>A0A0K0EQM5_STRER</name>
<dbReference type="Proteomes" id="UP000035681">
    <property type="component" value="Unplaced"/>
</dbReference>
<evidence type="ECO:0000256" key="1">
    <source>
        <dbReference type="ARBA" id="ARBA00007017"/>
    </source>
</evidence>
<proteinExistence type="inferred from homology"/>
<sequence>MDAFVTRTPGSRKRRLLSQTSTPLNQLSSQNQTQISSQSQTPSDIIISTTDNLENIVEESIPFLDGISRTEYVDKVSNFNAEDELSAILSLLELGDDINNVIPGVQQIIFDEDMINERYRLMEVDNTLLDYFTNPNTELVFRGNFKDDLTLCTNEKTFKVKENHTSKTYLLFPEIKFVDFFDENNCKTLHKTISQGVLRSILTLEEQKVCNTKVIEEYFKNSQLQSFFSNNEISLQNKIITIHDLLNDIQLSEKELIYCFNKLPIVSENGMYYWISDDYQNEFFNTLINAFDDSKFEELSIESLSFSLLREAFPERVKDGVIEWFLKCFCQLDEENPLKYCLLKDKFILCCVKYLIKKVNIIKMSEFTKIVDESLPVGLEFDKKKHLKGLGVIHTSITGDTLQFIDVNTLSNDIKSRMKQLFAYSKQWECDDIYPFLLDICGDIKSCDEALIKYCRSVKNGGSRTYVGLKYGY</sequence>
<dbReference type="Pfam" id="PF09724">
    <property type="entry name" value="Dcc1"/>
    <property type="match status" value="1"/>
</dbReference>